<name>A0A0F4LR29_9LACO</name>
<dbReference type="RefSeq" id="WP_046307922.1">
    <property type="nucleotide sequence ID" value="NZ_KQ034000.1"/>
</dbReference>
<gene>
    <name evidence="3" type="ORF">JF72_13410</name>
</gene>
<keyword evidence="4" id="KW-1185">Reference proteome</keyword>
<keyword evidence="1" id="KW-1133">Transmembrane helix</keyword>
<feature type="transmembrane region" description="Helical" evidence="1">
    <location>
        <begin position="57"/>
        <end position="75"/>
    </location>
</feature>
<dbReference type="Pfam" id="PF22570">
    <property type="entry name" value="LiaF-TM"/>
    <property type="match status" value="1"/>
</dbReference>
<reference evidence="3 4" key="1">
    <citation type="submission" date="2015-01" db="EMBL/GenBank/DDBJ databases">
        <title>Comparative genomics of the lactic acid bacteria isolated from the honey bee gut.</title>
        <authorList>
            <person name="Ellegaard K.M."/>
            <person name="Tamarit D."/>
            <person name="Javelind E."/>
            <person name="Olofsson T."/>
            <person name="Andersson S.G."/>
            <person name="Vasquez A."/>
        </authorList>
    </citation>
    <scope>NUCLEOTIDE SEQUENCE [LARGE SCALE GENOMIC DNA]</scope>
    <source>
        <strain evidence="3 4">Hma11</strain>
    </source>
</reference>
<dbReference type="PATRIC" id="fig|303541.3.peg.1512"/>
<evidence type="ECO:0000259" key="2">
    <source>
        <dbReference type="Pfam" id="PF22570"/>
    </source>
</evidence>
<feature type="transmembrane region" description="Helical" evidence="1">
    <location>
        <begin position="81"/>
        <end position="101"/>
    </location>
</feature>
<keyword evidence="1" id="KW-0812">Transmembrane</keyword>
<protein>
    <recommendedName>
        <fullName evidence="2">LiaF transmembrane domain-containing protein</fullName>
    </recommendedName>
</protein>
<dbReference type="InterPro" id="IPR054331">
    <property type="entry name" value="LiaF_TM"/>
</dbReference>
<dbReference type="EMBL" id="JXLG01000010">
    <property type="protein sequence ID" value="KJY60031.1"/>
    <property type="molecule type" value="Genomic_DNA"/>
</dbReference>
<dbReference type="Proteomes" id="UP000033682">
    <property type="component" value="Unassembled WGS sequence"/>
</dbReference>
<organism evidence="3 4">
    <name type="scientific">Lactobacillus apis</name>
    <dbReference type="NCBI Taxonomy" id="303541"/>
    <lineage>
        <taxon>Bacteria</taxon>
        <taxon>Bacillati</taxon>
        <taxon>Bacillota</taxon>
        <taxon>Bacilli</taxon>
        <taxon>Lactobacillales</taxon>
        <taxon>Lactobacillaceae</taxon>
        <taxon>Lactobacillus</taxon>
    </lineage>
</organism>
<dbReference type="STRING" id="303541.JF72_13410"/>
<accession>A0A0F4LR29</accession>
<dbReference type="AlphaFoldDB" id="A0A0F4LR29"/>
<evidence type="ECO:0000256" key="1">
    <source>
        <dbReference type="SAM" id="Phobius"/>
    </source>
</evidence>
<feature type="transmembrane region" description="Helical" evidence="1">
    <location>
        <begin position="30"/>
        <end position="50"/>
    </location>
</feature>
<keyword evidence="1" id="KW-0472">Membrane</keyword>
<dbReference type="HOGENOM" id="CLU_081309_1_0_9"/>
<sequence length="242" mass="27111">MRKHKIRELFWGLAFVAAAVFLVLNQLHLLTFHLGIGTIIWTIVFGVCLIESAVNKSLFGVIFSIAFLLIVYAKPLHIVKLVPWTILIAALLLYIGFTMIFKKSFWPKFYFGYKKDDSDQGDFTESSTSTIEGEDIVINQHLSSVSRYVHSQNLRRVTVNSSLGEAEIYLDQAKPAGAFITMDINASLGEVEIYIPKSWKIDSRRLDVTLGELEINGESTGGGPTLVLTGQSRLGELEIYYV</sequence>
<evidence type="ECO:0000313" key="4">
    <source>
        <dbReference type="Proteomes" id="UP000033682"/>
    </source>
</evidence>
<feature type="domain" description="LiaF transmembrane" evidence="2">
    <location>
        <begin position="10"/>
        <end position="105"/>
    </location>
</feature>
<feature type="transmembrane region" description="Helical" evidence="1">
    <location>
        <begin position="9"/>
        <end position="24"/>
    </location>
</feature>
<evidence type="ECO:0000313" key="3">
    <source>
        <dbReference type="EMBL" id="KJY60031.1"/>
    </source>
</evidence>
<proteinExistence type="predicted"/>
<comment type="caution">
    <text evidence="3">The sequence shown here is derived from an EMBL/GenBank/DDBJ whole genome shotgun (WGS) entry which is preliminary data.</text>
</comment>